<name>A0A4Y2A323_ARAVE</name>
<protein>
    <submittedName>
        <fullName evidence="1">Uncharacterized protein</fullName>
    </submittedName>
</protein>
<dbReference type="AlphaFoldDB" id="A0A4Y2A323"/>
<proteinExistence type="predicted"/>
<dbReference type="Proteomes" id="UP000499080">
    <property type="component" value="Unassembled WGS sequence"/>
</dbReference>
<accession>A0A4Y2A323</accession>
<comment type="caution">
    <text evidence="1">The sequence shown here is derived from an EMBL/GenBank/DDBJ whole genome shotgun (WGS) entry which is preliminary data.</text>
</comment>
<gene>
    <name evidence="1" type="ORF">AVEN_235253_1</name>
</gene>
<sequence>MIAISVSCCAEDCRRQKGEKLEDTKFEKIAKFSVEAESPITSSPGIKFVALPSSYAKTEIFSGLPSLQLSSELNQPAPNYRTFPIFKKER</sequence>
<keyword evidence="2" id="KW-1185">Reference proteome</keyword>
<organism evidence="1 2">
    <name type="scientific">Araneus ventricosus</name>
    <name type="common">Orbweaver spider</name>
    <name type="synonym">Epeira ventricosa</name>
    <dbReference type="NCBI Taxonomy" id="182803"/>
    <lineage>
        <taxon>Eukaryota</taxon>
        <taxon>Metazoa</taxon>
        <taxon>Ecdysozoa</taxon>
        <taxon>Arthropoda</taxon>
        <taxon>Chelicerata</taxon>
        <taxon>Arachnida</taxon>
        <taxon>Araneae</taxon>
        <taxon>Araneomorphae</taxon>
        <taxon>Entelegynae</taxon>
        <taxon>Araneoidea</taxon>
        <taxon>Araneidae</taxon>
        <taxon>Araneus</taxon>
    </lineage>
</organism>
<evidence type="ECO:0000313" key="2">
    <source>
        <dbReference type="Proteomes" id="UP000499080"/>
    </source>
</evidence>
<dbReference type="EMBL" id="BGPR01000005">
    <property type="protein sequence ID" value="GBL74251.1"/>
    <property type="molecule type" value="Genomic_DNA"/>
</dbReference>
<reference evidence="1 2" key="1">
    <citation type="journal article" date="2019" name="Sci. Rep.">
        <title>Orb-weaving spider Araneus ventricosus genome elucidates the spidroin gene catalogue.</title>
        <authorList>
            <person name="Kono N."/>
            <person name="Nakamura H."/>
            <person name="Ohtoshi R."/>
            <person name="Moran D.A.P."/>
            <person name="Shinohara A."/>
            <person name="Yoshida Y."/>
            <person name="Fujiwara M."/>
            <person name="Mori M."/>
            <person name="Tomita M."/>
            <person name="Arakawa K."/>
        </authorList>
    </citation>
    <scope>NUCLEOTIDE SEQUENCE [LARGE SCALE GENOMIC DNA]</scope>
</reference>
<evidence type="ECO:0000313" key="1">
    <source>
        <dbReference type="EMBL" id="GBL74251.1"/>
    </source>
</evidence>